<dbReference type="GeneID" id="38782523"/>
<keyword evidence="4 8" id="KW-0479">Metal-binding</keyword>
<dbReference type="GO" id="GO:0005506">
    <property type="term" value="F:iron ion binding"/>
    <property type="evidence" value="ECO:0007669"/>
    <property type="project" value="InterPro"/>
</dbReference>
<evidence type="ECO:0000256" key="10">
    <source>
        <dbReference type="SAM" id="Phobius"/>
    </source>
</evidence>
<keyword evidence="10" id="KW-0812">Transmembrane</keyword>
<dbReference type="RefSeq" id="XP_027616519.1">
    <property type="nucleotide sequence ID" value="XM_027760718.1"/>
</dbReference>
<dbReference type="PANTHER" id="PTHR24287:SF1">
    <property type="entry name" value="P450, PUTATIVE (EUROFUNG)-RELATED"/>
    <property type="match status" value="1"/>
</dbReference>
<dbReference type="PANTHER" id="PTHR24287">
    <property type="entry name" value="P450, PUTATIVE (EUROFUNG)-RELATED"/>
    <property type="match status" value="1"/>
</dbReference>
<dbReference type="InterPro" id="IPR002401">
    <property type="entry name" value="Cyt_P450_E_grp-I"/>
</dbReference>
<dbReference type="Proteomes" id="UP000287166">
    <property type="component" value="Unassembled WGS sequence"/>
</dbReference>
<dbReference type="InterPro" id="IPR001128">
    <property type="entry name" value="Cyt_P450"/>
</dbReference>
<dbReference type="InterPro" id="IPR036396">
    <property type="entry name" value="Cyt_P450_sf"/>
</dbReference>
<keyword evidence="10" id="KW-1133">Transmembrane helix</keyword>
<evidence type="ECO:0000256" key="9">
    <source>
        <dbReference type="RuleBase" id="RU000461"/>
    </source>
</evidence>
<dbReference type="GO" id="GO:0016705">
    <property type="term" value="F:oxidoreductase activity, acting on paired donors, with incorporation or reduction of molecular oxygen"/>
    <property type="evidence" value="ECO:0007669"/>
    <property type="project" value="InterPro"/>
</dbReference>
<dbReference type="PROSITE" id="PS00086">
    <property type="entry name" value="CYTOCHROME_P450"/>
    <property type="match status" value="1"/>
</dbReference>
<dbReference type="PRINTS" id="PR00463">
    <property type="entry name" value="EP450I"/>
</dbReference>
<organism evidence="11 12">
    <name type="scientific">Sparassis crispa</name>
    <dbReference type="NCBI Taxonomy" id="139825"/>
    <lineage>
        <taxon>Eukaryota</taxon>
        <taxon>Fungi</taxon>
        <taxon>Dikarya</taxon>
        <taxon>Basidiomycota</taxon>
        <taxon>Agaricomycotina</taxon>
        <taxon>Agaricomycetes</taxon>
        <taxon>Polyporales</taxon>
        <taxon>Sparassidaceae</taxon>
        <taxon>Sparassis</taxon>
    </lineage>
</organism>
<name>A0A401GTS4_9APHY</name>
<evidence type="ECO:0000256" key="6">
    <source>
        <dbReference type="ARBA" id="ARBA00023004"/>
    </source>
</evidence>
<dbReference type="PRINTS" id="PR00385">
    <property type="entry name" value="P450"/>
</dbReference>
<keyword evidence="10" id="KW-0472">Membrane</keyword>
<dbReference type="GO" id="GO:0004497">
    <property type="term" value="F:monooxygenase activity"/>
    <property type="evidence" value="ECO:0007669"/>
    <property type="project" value="UniProtKB-KW"/>
</dbReference>
<accession>A0A401GTS4</accession>
<dbReference type="SUPFAM" id="SSF48264">
    <property type="entry name" value="Cytochrome P450"/>
    <property type="match status" value="1"/>
</dbReference>
<sequence length="587" mass="66447">MRYNYRLRLFRDLVRIAAVPSVSLYIIANVADIHFGLLAFPAYLAFAAVWAYAVALYTDLAQDREAGRLGARQIPRVVGKWPGNIDVLLQLLEASPKSYISMFQLALFEKYQSTTINLRLLWQDWIISMDSEHQKYVLTTGFNHFHKGVGPKERMEKFLGDGIFNRDDDLWKAHRAIARPFFARDRISDFGLFERYTSATLSLIFSITSSGQPVEVQDIFARFTLDASSEFLFGTNMDTLSGKLPIPGKTKMSPMGSATDDEFGGFSSAFETLQAIVSKRIKRGKLLWPIAELLHDSMTPHVKVIHEYVDPLVQRALENRRSMEKAGVQSSPEQSTFLEYLAGNTEDPSVIRDQLLNILIAARDTTAQLLTYIVYFLATQPEIAKKLRTEVLGHCGADGPPTVEAIKAMKYMRAVIHETLRLFPPVPANARESRSTACLLPKADGTYPSMPDSLYMPPETSFTYYPILMQRNPALWGPDADIFDPERWLDERAARYTSNPMIYVPFSAGPRICIGQNYAYNEASCFLTRMLQQFDSFTLAPEVQPEGSLPLPEWKSGKGRQTFEKLWPSNTLTLYVKGGLWVHFHRA</sequence>
<keyword evidence="3 8" id="KW-0349">Heme</keyword>
<evidence type="ECO:0000256" key="3">
    <source>
        <dbReference type="ARBA" id="ARBA00022617"/>
    </source>
</evidence>
<dbReference type="AlphaFoldDB" id="A0A401GTS4"/>
<dbReference type="EMBL" id="BFAD01000008">
    <property type="protein sequence ID" value="GBE85606.1"/>
    <property type="molecule type" value="Genomic_DNA"/>
</dbReference>
<keyword evidence="6 8" id="KW-0408">Iron</keyword>
<evidence type="ECO:0000313" key="12">
    <source>
        <dbReference type="Proteomes" id="UP000287166"/>
    </source>
</evidence>
<dbReference type="GO" id="GO:0020037">
    <property type="term" value="F:heme binding"/>
    <property type="evidence" value="ECO:0007669"/>
    <property type="project" value="InterPro"/>
</dbReference>
<proteinExistence type="inferred from homology"/>
<reference evidence="11 12" key="1">
    <citation type="journal article" date="2018" name="Sci. Rep.">
        <title>Genome sequence of the cauliflower mushroom Sparassis crispa (Hanabiratake) and its association with beneficial usage.</title>
        <authorList>
            <person name="Kiyama R."/>
            <person name="Furutani Y."/>
            <person name="Kawaguchi K."/>
            <person name="Nakanishi T."/>
        </authorList>
    </citation>
    <scope>NUCLEOTIDE SEQUENCE [LARGE SCALE GENOMIC DNA]</scope>
</reference>
<dbReference type="InterPro" id="IPR017972">
    <property type="entry name" value="Cyt_P450_CS"/>
</dbReference>
<comment type="similarity">
    <text evidence="2 9">Belongs to the cytochrome P450 family.</text>
</comment>
<dbReference type="Gene3D" id="1.10.630.10">
    <property type="entry name" value="Cytochrome P450"/>
    <property type="match status" value="1"/>
</dbReference>
<keyword evidence="5 9" id="KW-0560">Oxidoreductase</keyword>
<protein>
    <submittedName>
        <fullName evidence="11">Cytochrome P450 52E2</fullName>
    </submittedName>
</protein>
<evidence type="ECO:0000256" key="1">
    <source>
        <dbReference type="ARBA" id="ARBA00001971"/>
    </source>
</evidence>
<dbReference type="STRING" id="139825.A0A401GTS4"/>
<feature type="binding site" description="axial binding residue" evidence="8">
    <location>
        <position position="513"/>
    </location>
    <ligand>
        <name>heme</name>
        <dbReference type="ChEBI" id="CHEBI:30413"/>
    </ligand>
    <ligandPart>
        <name>Fe</name>
        <dbReference type="ChEBI" id="CHEBI:18248"/>
    </ligandPart>
</feature>
<evidence type="ECO:0000256" key="4">
    <source>
        <dbReference type="ARBA" id="ARBA00022723"/>
    </source>
</evidence>
<dbReference type="InParanoid" id="A0A401GTS4"/>
<evidence type="ECO:0000256" key="7">
    <source>
        <dbReference type="ARBA" id="ARBA00023033"/>
    </source>
</evidence>
<evidence type="ECO:0000256" key="5">
    <source>
        <dbReference type="ARBA" id="ARBA00023002"/>
    </source>
</evidence>
<evidence type="ECO:0000256" key="8">
    <source>
        <dbReference type="PIRSR" id="PIRSR602401-1"/>
    </source>
</evidence>
<comment type="cofactor">
    <cofactor evidence="1 8">
        <name>heme</name>
        <dbReference type="ChEBI" id="CHEBI:30413"/>
    </cofactor>
</comment>
<evidence type="ECO:0000313" key="11">
    <source>
        <dbReference type="EMBL" id="GBE85606.1"/>
    </source>
</evidence>
<gene>
    <name evidence="11" type="ORF">SCP_0801240</name>
</gene>
<evidence type="ECO:0000256" key="2">
    <source>
        <dbReference type="ARBA" id="ARBA00010617"/>
    </source>
</evidence>
<feature type="transmembrane region" description="Helical" evidence="10">
    <location>
        <begin position="37"/>
        <end position="58"/>
    </location>
</feature>
<dbReference type="OrthoDB" id="1470350at2759"/>
<keyword evidence="12" id="KW-1185">Reference proteome</keyword>
<comment type="caution">
    <text evidence="11">The sequence shown here is derived from an EMBL/GenBank/DDBJ whole genome shotgun (WGS) entry which is preliminary data.</text>
</comment>
<keyword evidence="7 9" id="KW-0503">Monooxygenase</keyword>
<dbReference type="Pfam" id="PF00067">
    <property type="entry name" value="p450"/>
    <property type="match status" value="1"/>
</dbReference>
<dbReference type="InterPro" id="IPR047146">
    <property type="entry name" value="Cyt_P450_E_CYP52_fungi"/>
</dbReference>